<feature type="transmembrane region" description="Helical" evidence="2">
    <location>
        <begin position="1014"/>
        <end position="1030"/>
    </location>
</feature>
<feature type="transmembrane region" description="Helical" evidence="2">
    <location>
        <begin position="1291"/>
        <end position="1309"/>
    </location>
</feature>
<feature type="transmembrane region" description="Helical" evidence="2">
    <location>
        <begin position="485"/>
        <end position="511"/>
    </location>
</feature>
<keyword evidence="2" id="KW-1133">Transmembrane helix</keyword>
<protein>
    <recommendedName>
        <fullName evidence="5">DUF2339 domain-containing protein</fullName>
    </recommendedName>
</protein>
<feature type="transmembrane region" description="Helical" evidence="2">
    <location>
        <begin position="426"/>
        <end position="449"/>
    </location>
</feature>
<feature type="transmembrane region" description="Helical" evidence="2">
    <location>
        <begin position="285"/>
        <end position="303"/>
    </location>
</feature>
<comment type="caution">
    <text evidence="3">The sequence shown here is derived from an EMBL/GenBank/DDBJ whole genome shotgun (WGS) entry which is preliminary data.</text>
</comment>
<sequence>MNALLVLVLLIVTGTLSYVLGVRQGRRATPGGAPGPVQRDGGAYQAGYLAGHVAGWRDAEAKRQGSAAQPAPQVAPAPAPVNLPPNPAYIQSPVRLPAPPAAPAPFPAVAAQRPFVQPQQNVTRPQQPPMARETPEAAAARKAKRDQQNINITLYVASLLLVAAGALFVGTSLPELFRFVGIGFITVLFYVSGLVVHARVPRLRPAAIAFVGTGLALIPVTGLAMYNFVLHNGPAAWLLTSLLGTIAYAYTAVRLDNKVLAFLSLSFVVSTAWSGVAMLGGALAWYFTALIGVAIALTLGALLRPRWIPPLYVRPLMLLHPLVVPLVALAVTLTPHLLSKGEYALVMAMCGIYFAVMVFVPGTLYRIQHVYAARAALTLALLGLVWDITEDVSTVMLAAVICLGVQSIGVALGGEKLAPGRWWTDAVWCLGLQLVTSAILTVVLGLGRYQLPVEVPLYVAMLTAMVVGWKLGMGSEFAPAAVLGLALPVVGLLGSWPVSILLASSAVYWGLRATIQPSAHRQHLILAGRIALTLAAPAVAAGVFEGSQQRAALSLVALVASAVVQQLVSAGLVRAGVRLVAPLSSVAGFGAAAVAGLLALTVFDHDAGHPMVASSVLLVLSAGVASGLLLPWQVEARGGPTVWRPTLGELLAPTTAVVAGVVAAAVVSLTWGNVVLLVAVGYFCATALRIPASFHRQAYWWLSRASATVLAATAYADATNHGWHLRLAGEAPSVALVIVSAAALQLALPLLSGFRRRFPRASMIDSGVVVGAMAAASTVLTVASVTGEPLLRDGWQPGFAAVVTALAAVTCGVALRHHPAAWTFAPAAFGLLIALRMGNVRDVEILLGVFAAYSGFMATAVRDRVARGGYVLGVRGLIAVFIAVVVADVTASPAAVSIAMALVLVLQHVLTWILNSRKVDVAFQPTLVWVTLGAQLALPLVYVVAGDYDDGGRWVVLVELALVLASAAVTSRALGARRSQYFGMAATGSMVMAAGPALTFPPGTWLHEPLLEKSQVPLVLLALAVAMMGARVVFQRRRMAGLSAGDHPDRWFWLVSSLAFIAAGGLLALDVSTALAGLAVLVLASTLFAASHLERLPRLYAAAAPSVLVGAAPAVEGLLGGLPAGVWSDYAPWLVGGVGTAVAMYAIRILGGASIKEESWRRNAVAATAALALACSAAVGLVHDETSLVGFALVVATGVLVVAEIPYGKWLAGEIAGLLALASLQRAMLFVDGAIPDWFWTAQWYVIAGAVIAGLRYMKRERSDGLLRLCLAAGALSLTSLGTILGGTTSQQLYVLVAHVVLLAAGLLLAERVFVWWGAAGVALSVMWALRSYAFAMLALVAVALIVLAVWRLNRKPPAATGLPAPGGDPSDAPSRSRDVIR</sequence>
<organism evidence="3 4">
    <name type="scientific">Paenarthrobacter nitroguajacolicus</name>
    <name type="common">Arthrobacter nitroguajacolicus</name>
    <dbReference type="NCBI Taxonomy" id="211146"/>
    <lineage>
        <taxon>Bacteria</taxon>
        <taxon>Bacillati</taxon>
        <taxon>Actinomycetota</taxon>
        <taxon>Actinomycetes</taxon>
        <taxon>Micrococcales</taxon>
        <taxon>Micrococcaceae</taxon>
        <taxon>Paenarthrobacter</taxon>
    </lineage>
</organism>
<feature type="transmembrane region" description="Helical" evidence="2">
    <location>
        <begin position="820"/>
        <end position="837"/>
    </location>
</feature>
<feature type="transmembrane region" description="Helical" evidence="2">
    <location>
        <begin position="176"/>
        <end position="196"/>
    </location>
</feature>
<feature type="transmembrane region" description="Helical" evidence="2">
    <location>
        <begin position="615"/>
        <end position="634"/>
    </location>
</feature>
<feature type="transmembrane region" description="Helical" evidence="2">
    <location>
        <begin position="343"/>
        <end position="364"/>
    </location>
</feature>
<feature type="transmembrane region" description="Helical" evidence="2">
    <location>
        <begin position="843"/>
        <end position="861"/>
    </location>
</feature>
<feature type="transmembrane region" description="Helical" evidence="2">
    <location>
        <begin position="795"/>
        <end position="815"/>
    </location>
</feature>
<evidence type="ECO:0000256" key="2">
    <source>
        <dbReference type="SAM" id="Phobius"/>
    </source>
</evidence>
<feature type="transmembrane region" description="Helical" evidence="2">
    <location>
        <begin position="1051"/>
        <end position="1069"/>
    </location>
</feature>
<feature type="transmembrane region" description="Helical" evidence="2">
    <location>
        <begin position="698"/>
        <end position="716"/>
    </location>
</feature>
<feature type="region of interest" description="Disordered" evidence="1">
    <location>
        <begin position="59"/>
        <end position="82"/>
    </location>
</feature>
<feature type="compositionally biased region" description="Low complexity" evidence="1">
    <location>
        <begin position="1361"/>
        <end position="1370"/>
    </location>
</feature>
<dbReference type="Proteomes" id="UP000316500">
    <property type="component" value="Unassembled WGS sequence"/>
</dbReference>
<feature type="transmembrane region" description="Helical" evidence="2">
    <location>
        <begin position="1215"/>
        <end position="1235"/>
    </location>
</feature>
<feature type="transmembrane region" description="Helical" evidence="2">
    <location>
        <begin position="731"/>
        <end position="751"/>
    </location>
</feature>
<feature type="transmembrane region" description="Helical" evidence="2">
    <location>
        <begin position="1163"/>
        <end position="1182"/>
    </location>
</feature>
<feature type="transmembrane region" description="Helical" evidence="2">
    <location>
        <begin position="208"/>
        <end position="229"/>
    </location>
</feature>
<keyword evidence="2" id="KW-0472">Membrane</keyword>
<dbReference type="OrthoDB" id="4966949at2"/>
<feature type="transmembrane region" description="Helical" evidence="2">
    <location>
        <begin position="579"/>
        <end position="603"/>
    </location>
</feature>
<accession>A0A558H8V6</accession>
<feature type="transmembrane region" description="Helical" evidence="2">
    <location>
        <begin position="868"/>
        <end position="887"/>
    </location>
</feature>
<dbReference type="RefSeq" id="WP_144648595.1">
    <property type="nucleotide sequence ID" value="NZ_VNFK01000003.1"/>
</dbReference>
<evidence type="ECO:0000313" key="4">
    <source>
        <dbReference type="Proteomes" id="UP000316500"/>
    </source>
</evidence>
<evidence type="ECO:0000313" key="3">
    <source>
        <dbReference type="EMBL" id="TVU65557.1"/>
    </source>
</evidence>
<feature type="transmembrane region" description="Helical" evidence="2">
    <location>
        <begin position="1130"/>
        <end position="1151"/>
    </location>
</feature>
<feature type="compositionally biased region" description="Pro residues" evidence="1">
    <location>
        <begin position="73"/>
        <end position="82"/>
    </location>
</feature>
<feature type="transmembrane region" description="Helical" evidence="2">
    <location>
        <begin position="260"/>
        <end position="279"/>
    </location>
</feature>
<feature type="transmembrane region" description="Helical" evidence="2">
    <location>
        <begin position="951"/>
        <end position="969"/>
    </location>
</feature>
<evidence type="ECO:0008006" key="5">
    <source>
        <dbReference type="Google" id="ProtNLM"/>
    </source>
</evidence>
<feature type="transmembrane region" description="Helical" evidence="2">
    <location>
        <begin position="235"/>
        <end position="253"/>
    </location>
</feature>
<feature type="transmembrane region" description="Helical" evidence="2">
    <location>
        <begin position="395"/>
        <end position="414"/>
    </location>
</feature>
<feature type="transmembrane region" description="Helical" evidence="2">
    <location>
        <begin position="763"/>
        <end position="783"/>
    </location>
</feature>
<feature type="transmembrane region" description="Helical" evidence="2">
    <location>
        <begin position="1241"/>
        <end position="1258"/>
    </location>
</feature>
<feature type="region of interest" description="Disordered" evidence="1">
    <location>
        <begin position="121"/>
        <end position="143"/>
    </location>
</feature>
<feature type="transmembrane region" description="Helical" evidence="2">
    <location>
        <begin position="523"/>
        <end position="544"/>
    </location>
</feature>
<feature type="transmembrane region" description="Helical" evidence="2">
    <location>
        <begin position="926"/>
        <end position="945"/>
    </location>
</feature>
<feature type="transmembrane region" description="Helical" evidence="2">
    <location>
        <begin position="1100"/>
        <end position="1124"/>
    </location>
</feature>
<dbReference type="EMBL" id="VNFK01000003">
    <property type="protein sequence ID" value="TVU65557.1"/>
    <property type="molecule type" value="Genomic_DNA"/>
</dbReference>
<feature type="region of interest" description="Disordered" evidence="1">
    <location>
        <begin position="1361"/>
        <end position="1382"/>
    </location>
</feature>
<evidence type="ECO:0000256" key="1">
    <source>
        <dbReference type="SAM" id="MobiDB-lite"/>
    </source>
</evidence>
<gene>
    <name evidence="3" type="ORF">FQP90_04985</name>
</gene>
<feature type="transmembrane region" description="Helical" evidence="2">
    <location>
        <begin position="1188"/>
        <end position="1208"/>
    </location>
</feature>
<feature type="transmembrane region" description="Helical" evidence="2">
    <location>
        <begin position="654"/>
        <end position="686"/>
    </location>
</feature>
<feature type="transmembrane region" description="Helical" evidence="2">
    <location>
        <begin position="1075"/>
        <end position="1093"/>
    </location>
</feature>
<feature type="transmembrane region" description="Helical" evidence="2">
    <location>
        <begin position="6"/>
        <end position="22"/>
    </location>
</feature>
<feature type="transmembrane region" description="Helical" evidence="2">
    <location>
        <begin position="315"/>
        <end position="337"/>
    </location>
</feature>
<feature type="transmembrane region" description="Helical" evidence="2">
    <location>
        <begin position="551"/>
        <end position="573"/>
    </location>
</feature>
<name>A0A558H8V6_PAENT</name>
<feature type="transmembrane region" description="Helical" evidence="2">
    <location>
        <begin position="371"/>
        <end position="389"/>
    </location>
</feature>
<feature type="transmembrane region" description="Helical" evidence="2">
    <location>
        <begin position="1265"/>
        <end position="1285"/>
    </location>
</feature>
<feature type="transmembrane region" description="Helical" evidence="2">
    <location>
        <begin position="893"/>
        <end position="914"/>
    </location>
</feature>
<reference evidence="3 4" key="1">
    <citation type="submission" date="2019-07" db="EMBL/GenBank/DDBJ databases">
        <title>Diversity of Bacteria from Kongsfjorden, Arctic.</title>
        <authorList>
            <person name="Yu Y."/>
        </authorList>
    </citation>
    <scope>NUCLEOTIDE SEQUENCE [LARGE SCALE GENOMIC DNA]</scope>
    <source>
        <strain evidence="3 4">SM1928</strain>
    </source>
</reference>
<feature type="transmembrane region" description="Helical" evidence="2">
    <location>
        <begin position="1336"/>
        <end position="1353"/>
    </location>
</feature>
<feature type="transmembrane region" description="Helical" evidence="2">
    <location>
        <begin position="152"/>
        <end position="170"/>
    </location>
</feature>
<keyword evidence="2" id="KW-0812">Transmembrane</keyword>
<feature type="transmembrane region" description="Helical" evidence="2">
    <location>
        <begin position="981"/>
        <end position="1002"/>
    </location>
</feature>
<proteinExistence type="predicted"/>